<dbReference type="PANTHER" id="PTHR30053">
    <property type="entry name" value="ELONGATION FACTOR P"/>
    <property type="match status" value="1"/>
</dbReference>
<dbReference type="InterPro" id="IPR011768">
    <property type="entry name" value="Transl_elongation_fac_P"/>
</dbReference>
<dbReference type="InterPro" id="IPR001059">
    <property type="entry name" value="Transl_elong_P/YeiP_cen"/>
</dbReference>
<dbReference type="PANTHER" id="PTHR30053:SF14">
    <property type="entry name" value="TRANSLATION ELONGATION FACTOR KOW-LIKE DOMAIN-CONTAINING PROTEIN"/>
    <property type="match status" value="1"/>
</dbReference>
<dbReference type="AlphaFoldDB" id="A0A955LBC4"/>
<dbReference type="SMART" id="SM01185">
    <property type="entry name" value="EFP"/>
    <property type="match status" value="1"/>
</dbReference>
<reference evidence="12" key="1">
    <citation type="submission" date="2020-04" db="EMBL/GenBank/DDBJ databases">
        <authorList>
            <person name="Zhang T."/>
        </authorList>
    </citation>
    <scope>NUCLEOTIDE SEQUENCE</scope>
    <source>
        <strain evidence="12">HKST-UBA09</strain>
    </source>
</reference>
<evidence type="ECO:0000256" key="1">
    <source>
        <dbReference type="ARBA" id="ARBA00004496"/>
    </source>
</evidence>
<dbReference type="PROSITE" id="PS01275">
    <property type="entry name" value="EFP"/>
    <property type="match status" value="1"/>
</dbReference>
<dbReference type="FunFam" id="2.40.50.140:FF:000004">
    <property type="entry name" value="Elongation factor P"/>
    <property type="match status" value="1"/>
</dbReference>
<dbReference type="SUPFAM" id="SSF50104">
    <property type="entry name" value="Translation proteins SH3-like domain"/>
    <property type="match status" value="1"/>
</dbReference>
<dbReference type="NCBIfam" id="TIGR00038">
    <property type="entry name" value="efp"/>
    <property type="match status" value="1"/>
</dbReference>
<feature type="domain" description="Elongation factor P C-terminal" evidence="10">
    <location>
        <begin position="129"/>
        <end position="185"/>
    </location>
</feature>
<gene>
    <name evidence="7 12" type="primary">efp</name>
    <name evidence="12" type="ORF">KC669_03425</name>
</gene>
<dbReference type="SUPFAM" id="SSF50249">
    <property type="entry name" value="Nucleic acid-binding proteins"/>
    <property type="match status" value="2"/>
</dbReference>
<dbReference type="InterPro" id="IPR013852">
    <property type="entry name" value="Transl_elong_P/YeiP_CS"/>
</dbReference>
<comment type="caution">
    <text evidence="12">The sequence shown here is derived from an EMBL/GenBank/DDBJ whole genome shotgun (WGS) entry which is preliminary data.</text>
</comment>
<evidence type="ECO:0000256" key="5">
    <source>
        <dbReference type="ARBA" id="ARBA00022768"/>
    </source>
</evidence>
<dbReference type="FunFam" id="2.30.30.30:FF:000003">
    <property type="entry name" value="Elongation factor P"/>
    <property type="match status" value="1"/>
</dbReference>
<reference evidence="12" key="2">
    <citation type="journal article" date="2021" name="Microbiome">
        <title>Successional dynamics and alternative stable states in a saline activated sludge microbial community over 9 years.</title>
        <authorList>
            <person name="Wang Y."/>
            <person name="Ye J."/>
            <person name="Ju F."/>
            <person name="Liu L."/>
            <person name="Boyd J.A."/>
            <person name="Deng Y."/>
            <person name="Parks D.H."/>
            <person name="Jiang X."/>
            <person name="Yin X."/>
            <person name="Woodcroft B.J."/>
            <person name="Tyson G.W."/>
            <person name="Hugenholtz P."/>
            <person name="Polz M.F."/>
            <person name="Zhang T."/>
        </authorList>
    </citation>
    <scope>NUCLEOTIDE SEQUENCE</scope>
    <source>
        <strain evidence="12">HKST-UBA09</strain>
    </source>
</reference>
<dbReference type="GO" id="GO:0005829">
    <property type="term" value="C:cytosol"/>
    <property type="evidence" value="ECO:0007669"/>
    <property type="project" value="UniProtKB-ARBA"/>
</dbReference>
<keyword evidence="6 7" id="KW-0648">Protein biosynthesis</keyword>
<feature type="domain" description="Translation elongation factor P/YeiP central" evidence="11">
    <location>
        <begin position="67"/>
        <end position="121"/>
    </location>
</feature>
<evidence type="ECO:0000256" key="6">
    <source>
        <dbReference type="ARBA" id="ARBA00022917"/>
    </source>
</evidence>
<organism evidence="12 13">
    <name type="scientific">Candidatus Dojkabacteria bacterium</name>
    <dbReference type="NCBI Taxonomy" id="2099670"/>
    <lineage>
        <taxon>Bacteria</taxon>
        <taxon>Candidatus Dojkabacteria</taxon>
    </lineage>
</organism>
<dbReference type="Pfam" id="PF09285">
    <property type="entry name" value="Elong-fact-P_C"/>
    <property type="match status" value="1"/>
</dbReference>
<evidence type="ECO:0000256" key="2">
    <source>
        <dbReference type="ARBA" id="ARBA00004815"/>
    </source>
</evidence>
<keyword evidence="5 7" id="KW-0251">Elongation factor</keyword>
<proteinExistence type="inferred from homology"/>
<comment type="subcellular location">
    <subcellularLocation>
        <location evidence="1 7">Cytoplasm</location>
    </subcellularLocation>
</comment>
<dbReference type="GO" id="GO:0043043">
    <property type="term" value="P:peptide biosynthetic process"/>
    <property type="evidence" value="ECO:0007669"/>
    <property type="project" value="InterPro"/>
</dbReference>
<evidence type="ECO:0000256" key="3">
    <source>
        <dbReference type="ARBA" id="ARBA00009479"/>
    </source>
</evidence>
<dbReference type="PIRSF" id="PIRSF005901">
    <property type="entry name" value="EF-P"/>
    <property type="match status" value="1"/>
</dbReference>
<dbReference type="Proteomes" id="UP000714915">
    <property type="component" value="Unassembled WGS sequence"/>
</dbReference>
<dbReference type="GO" id="GO:0003746">
    <property type="term" value="F:translation elongation factor activity"/>
    <property type="evidence" value="ECO:0007669"/>
    <property type="project" value="UniProtKB-UniRule"/>
</dbReference>
<dbReference type="InterPro" id="IPR008991">
    <property type="entry name" value="Translation_prot_SH3-like_sf"/>
</dbReference>
<evidence type="ECO:0000256" key="4">
    <source>
        <dbReference type="ARBA" id="ARBA00022490"/>
    </source>
</evidence>
<dbReference type="EMBL" id="JAGQLF010000041">
    <property type="protein sequence ID" value="MCA9387060.1"/>
    <property type="molecule type" value="Genomic_DNA"/>
</dbReference>
<dbReference type="InterPro" id="IPR013185">
    <property type="entry name" value="Transl_elong_KOW-like"/>
</dbReference>
<evidence type="ECO:0000259" key="11">
    <source>
        <dbReference type="SMART" id="SM01185"/>
    </source>
</evidence>
<dbReference type="HAMAP" id="MF_00141">
    <property type="entry name" value="EF_P"/>
    <property type="match status" value="1"/>
</dbReference>
<keyword evidence="4 7" id="KW-0963">Cytoplasm</keyword>
<dbReference type="Gene3D" id="2.40.50.140">
    <property type="entry name" value="Nucleic acid-binding proteins"/>
    <property type="match status" value="2"/>
</dbReference>
<comment type="pathway">
    <text evidence="2 7">Protein biosynthesis; polypeptide chain elongation.</text>
</comment>
<comment type="similarity">
    <text evidence="3 7 9">Belongs to the elongation factor P family.</text>
</comment>
<dbReference type="SMART" id="SM00841">
    <property type="entry name" value="Elong-fact-P_C"/>
    <property type="match status" value="1"/>
</dbReference>
<name>A0A955LBC4_9BACT</name>
<dbReference type="InterPro" id="IPR012340">
    <property type="entry name" value="NA-bd_OB-fold"/>
</dbReference>
<evidence type="ECO:0000256" key="9">
    <source>
        <dbReference type="RuleBase" id="RU004389"/>
    </source>
</evidence>
<accession>A0A955LBC4</accession>
<evidence type="ECO:0000313" key="13">
    <source>
        <dbReference type="Proteomes" id="UP000714915"/>
    </source>
</evidence>
<dbReference type="InterPro" id="IPR014722">
    <property type="entry name" value="Rib_uL2_dom2"/>
</dbReference>
<comment type="function">
    <text evidence="7">Involved in peptide bond synthesis. Stimulates efficient translation and peptide-bond synthesis on native or reconstituted 70S ribosomes in vitro. Probably functions indirectly by altering the affinity of the ribosome for aminoacyl-tRNA, thus increasing their reactivity as acceptors for peptidyl transferase.</text>
</comment>
<protein>
    <recommendedName>
        <fullName evidence="7 8">Elongation factor P</fullName>
        <shortName evidence="7">EF-P</shortName>
    </recommendedName>
</protein>
<evidence type="ECO:0000313" key="12">
    <source>
        <dbReference type="EMBL" id="MCA9387060.1"/>
    </source>
</evidence>
<dbReference type="NCBIfam" id="NF001810">
    <property type="entry name" value="PRK00529.1"/>
    <property type="match status" value="1"/>
</dbReference>
<dbReference type="Pfam" id="PF01132">
    <property type="entry name" value="EFP"/>
    <property type="match status" value="1"/>
</dbReference>
<dbReference type="InterPro" id="IPR020599">
    <property type="entry name" value="Transl_elong_fac_P/YeiP"/>
</dbReference>
<dbReference type="InterPro" id="IPR015365">
    <property type="entry name" value="Elong-fact-P_C"/>
</dbReference>
<dbReference type="CDD" id="cd05794">
    <property type="entry name" value="S1_EF-P_repeat_2"/>
    <property type="match status" value="1"/>
</dbReference>
<evidence type="ECO:0000256" key="7">
    <source>
        <dbReference type="HAMAP-Rule" id="MF_00141"/>
    </source>
</evidence>
<evidence type="ECO:0000256" key="8">
    <source>
        <dbReference type="NCBIfam" id="TIGR00038"/>
    </source>
</evidence>
<sequence length="186" mass="20303">MAMTSDVKKGMVILMNNEPTLILDREFYKPGKGGAFNRLKLKGLISGRIVNKTIRSGESVEEVDVSTRSVSFSYSDDDTAYFLDSETFEMVPISLDSIDGKTDFLIEDGKYTAMFYEEKPISLTLPAKVTLEVIEAASGGDKGNTSGNPTKEAKLETGAIVHVPLFVNVGEKIIVNTDTKTYVSKA</sequence>
<dbReference type="Gene3D" id="2.30.30.30">
    <property type="match status" value="1"/>
</dbReference>
<evidence type="ECO:0000259" key="10">
    <source>
        <dbReference type="SMART" id="SM00841"/>
    </source>
</evidence>
<dbReference type="Pfam" id="PF08207">
    <property type="entry name" value="EFP_N"/>
    <property type="match status" value="1"/>
</dbReference>